<dbReference type="InterPro" id="IPR016024">
    <property type="entry name" value="ARM-type_fold"/>
</dbReference>
<organism evidence="2 3">
    <name type="scientific">Pristionchus entomophagus</name>
    <dbReference type="NCBI Taxonomy" id="358040"/>
    <lineage>
        <taxon>Eukaryota</taxon>
        <taxon>Metazoa</taxon>
        <taxon>Ecdysozoa</taxon>
        <taxon>Nematoda</taxon>
        <taxon>Chromadorea</taxon>
        <taxon>Rhabditida</taxon>
        <taxon>Rhabditina</taxon>
        <taxon>Diplogasteromorpha</taxon>
        <taxon>Diplogasteroidea</taxon>
        <taxon>Neodiplogasteridae</taxon>
        <taxon>Pristionchus</taxon>
    </lineage>
</organism>
<dbReference type="InterPro" id="IPR058537">
    <property type="entry name" value="TPR_TNPO3_IPO13_4th"/>
</dbReference>
<dbReference type="InterPro" id="IPR011989">
    <property type="entry name" value="ARM-like"/>
</dbReference>
<feature type="domain" description="Exportin-1/Importin-beta-like" evidence="1">
    <location>
        <begin position="123"/>
        <end position="267"/>
    </location>
</feature>
<gene>
    <name evidence="2" type="ORF">PENTCL1PPCAC_4395</name>
</gene>
<evidence type="ECO:0000313" key="2">
    <source>
        <dbReference type="EMBL" id="GMS82220.1"/>
    </source>
</evidence>
<evidence type="ECO:0000313" key="3">
    <source>
        <dbReference type="Proteomes" id="UP001432027"/>
    </source>
</evidence>
<accession>A0AAV5SH85</accession>
<dbReference type="GO" id="GO:0005737">
    <property type="term" value="C:cytoplasm"/>
    <property type="evidence" value="ECO:0007669"/>
    <property type="project" value="TreeGrafter"/>
</dbReference>
<sequence length="971" mass="108299">SLIIRENSLLPSPASMSDEETNALHMAIMAMYGPMGGPHAAQASSWLADFQTTMGAWTACDRLLREKRDAVSVCFAAQTIRQKILKNLKELPTESLMSLRESLTSHLASIQMTSFDPLNDVTATQLCLAIADLYIQVHDWKNWVAELLNTFTSMDGDRTRMLLVLLRVFPEEVDSIRVGENRRREVREEIAVNSHSVLMFLSYVLEQIGGANDEDMIKKVFSCLAAYLTNPLINTDELAQSQLLTNVFQILYAKEASCTLHAVATDCIVNALFRVENTEKHKLLAHALHRGVVALRAPFKVAVQEEDIDKLQNFGRIFVEMAESFLEFIINGAQSPDEADLASFESLELLLIMAEHHDYSLVEMTFHIWYRISEALFQVDNDDHVAKYAEPVTRYLKFLFKHVRYESDMVGLPSSGSELNDFRLKAAESVKDVVYIVGTDKCVVMMFNLMVEAVKRGASWEDTEAALFIISQFLANLLPEEDSVVPDIVSAICGLPPASSHPALLQTCAELLGSACDWLHKHPDYQVPVMKWLFDLIVNPQFAAAAGEAVQQICHKCAGHLSQQGVAMQLRGLVRVLEATTTNSKGVEAAITFVLRSATELIMLLPEPEMARQIYEIGMDIVVNFTAALANSSNGSNNNKENSENRGDAWKSMANDPMVWIDRIASVFREVQPWVAQAHDNRPAPWLEIALGLWNPLSQALKGYEDNTRMVEHICRSIRFLVRSLGVQSQGIVQPLVTQMVEVYQKHTHSCILYLSSILVDEYGIVESLRPGLIAMLETLATTAFLTLKRENGLRDNPDTVDDLFRLASRFVLRAPSQFFLAPISSALIDCGVVGLSLDHVEANRSISRFLCSSIDQLLGARRSNYRDAGVESLEKMITHKAAALVSGALRAGCIELSSHLRRDQADILNLIASVDRQLFSTSLHAALTALPQQPPCATPEQLEQFFTTMNGLSDAREMYVNMRDLARLYD</sequence>
<keyword evidence="3" id="KW-1185">Reference proteome</keyword>
<protein>
    <recommendedName>
        <fullName evidence="1">Exportin-1/Importin-beta-like domain-containing protein</fullName>
    </recommendedName>
</protein>
<dbReference type="Proteomes" id="UP001432027">
    <property type="component" value="Unassembled WGS sequence"/>
</dbReference>
<dbReference type="GO" id="GO:0006606">
    <property type="term" value="P:protein import into nucleus"/>
    <property type="evidence" value="ECO:0007669"/>
    <property type="project" value="TreeGrafter"/>
</dbReference>
<feature type="non-terminal residue" evidence="2">
    <location>
        <position position="1"/>
    </location>
</feature>
<name>A0AAV5SH85_9BILA</name>
<dbReference type="Pfam" id="PF24140">
    <property type="entry name" value="TPR_TNPO3_IPO13_3rd"/>
    <property type="match status" value="1"/>
</dbReference>
<dbReference type="PANTHER" id="PTHR12363">
    <property type="entry name" value="TRANSPORTIN 3 AND IMPORTIN 13"/>
    <property type="match status" value="1"/>
</dbReference>
<dbReference type="SUPFAM" id="SSF48371">
    <property type="entry name" value="ARM repeat"/>
    <property type="match status" value="1"/>
</dbReference>
<dbReference type="InterPro" id="IPR051345">
    <property type="entry name" value="Importin_beta-like_NTR"/>
</dbReference>
<dbReference type="AlphaFoldDB" id="A0AAV5SH85"/>
<dbReference type="InterPro" id="IPR013598">
    <property type="entry name" value="Exportin-1/Importin-b-like"/>
</dbReference>
<evidence type="ECO:0000259" key="1">
    <source>
        <dbReference type="Pfam" id="PF08389"/>
    </source>
</evidence>
<dbReference type="EMBL" id="BTSX01000002">
    <property type="protein sequence ID" value="GMS82220.1"/>
    <property type="molecule type" value="Genomic_DNA"/>
</dbReference>
<dbReference type="InterPro" id="IPR057941">
    <property type="entry name" value="TPR_TNPO3_IPO13_2nd"/>
</dbReference>
<dbReference type="InterPro" id="IPR057942">
    <property type="entry name" value="TPR_TNPO3_IPO13_3rd"/>
</dbReference>
<dbReference type="Gene3D" id="1.25.10.10">
    <property type="entry name" value="Leucine-rich Repeat Variant"/>
    <property type="match status" value="1"/>
</dbReference>
<comment type="caution">
    <text evidence="2">The sequence shown here is derived from an EMBL/GenBank/DDBJ whole genome shotgun (WGS) entry which is preliminary data.</text>
</comment>
<dbReference type="Pfam" id="PF24139">
    <property type="entry name" value="TPR_TNPO3_IPO13_4th"/>
    <property type="match status" value="1"/>
</dbReference>
<reference evidence="2" key="1">
    <citation type="submission" date="2023-10" db="EMBL/GenBank/DDBJ databases">
        <title>Genome assembly of Pristionchus species.</title>
        <authorList>
            <person name="Yoshida K."/>
            <person name="Sommer R.J."/>
        </authorList>
    </citation>
    <scope>NUCLEOTIDE SEQUENCE</scope>
    <source>
        <strain evidence="2">RS0144</strain>
    </source>
</reference>
<dbReference type="Pfam" id="PF08389">
    <property type="entry name" value="Xpo1"/>
    <property type="match status" value="1"/>
</dbReference>
<proteinExistence type="predicted"/>
<dbReference type="PANTHER" id="PTHR12363:SF42">
    <property type="entry name" value="TRANSPORTIN-3"/>
    <property type="match status" value="1"/>
</dbReference>
<dbReference type="Pfam" id="PF24138">
    <property type="entry name" value="TPR_TNPO3_IPO13_2nd"/>
    <property type="match status" value="1"/>
</dbReference>